<proteinExistence type="predicted"/>
<organism evidence="2 3">
    <name type="scientific">Babesia divergens</name>
    <dbReference type="NCBI Taxonomy" id="32595"/>
    <lineage>
        <taxon>Eukaryota</taxon>
        <taxon>Sar</taxon>
        <taxon>Alveolata</taxon>
        <taxon>Apicomplexa</taxon>
        <taxon>Aconoidasida</taxon>
        <taxon>Piroplasmida</taxon>
        <taxon>Babesiidae</taxon>
        <taxon>Babesia</taxon>
    </lineage>
</organism>
<dbReference type="EMBL" id="JAHBMH010000003">
    <property type="protein sequence ID" value="KAK1940321.1"/>
    <property type="molecule type" value="Genomic_DNA"/>
</dbReference>
<evidence type="ECO:0000313" key="2">
    <source>
        <dbReference type="EMBL" id="KAK1940321.1"/>
    </source>
</evidence>
<gene>
    <name evidence="2" type="ORF">X943_002225</name>
</gene>
<evidence type="ECO:0000313" key="3">
    <source>
        <dbReference type="Proteomes" id="UP001195914"/>
    </source>
</evidence>
<dbReference type="AlphaFoldDB" id="A0AAD9GLR4"/>
<accession>A0AAD9GLR4</accession>
<evidence type="ECO:0000256" key="1">
    <source>
        <dbReference type="SAM" id="MobiDB-lite"/>
    </source>
</evidence>
<reference evidence="2" key="2">
    <citation type="submission" date="2021-05" db="EMBL/GenBank/DDBJ databases">
        <authorList>
            <person name="Pain A."/>
        </authorList>
    </citation>
    <scope>NUCLEOTIDE SEQUENCE</scope>
    <source>
        <strain evidence="2">1802A</strain>
    </source>
</reference>
<reference evidence="2" key="1">
    <citation type="journal article" date="2014" name="Nucleic Acids Res.">
        <title>The evolutionary dynamics of variant antigen genes in Babesia reveal a history of genomic innovation underlying host-parasite interaction.</title>
        <authorList>
            <person name="Jackson A.P."/>
            <person name="Otto T.D."/>
            <person name="Darby A."/>
            <person name="Ramaprasad A."/>
            <person name="Xia D."/>
            <person name="Echaide I.E."/>
            <person name="Farber M."/>
            <person name="Gahlot S."/>
            <person name="Gamble J."/>
            <person name="Gupta D."/>
            <person name="Gupta Y."/>
            <person name="Jackson L."/>
            <person name="Malandrin L."/>
            <person name="Malas T.B."/>
            <person name="Moussa E."/>
            <person name="Nair M."/>
            <person name="Reid A.J."/>
            <person name="Sanders M."/>
            <person name="Sharma J."/>
            <person name="Tracey A."/>
            <person name="Quail M.A."/>
            <person name="Weir W."/>
            <person name="Wastling J.M."/>
            <person name="Hall N."/>
            <person name="Willadsen P."/>
            <person name="Lingelbach K."/>
            <person name="Shiels B."/>
            <person name="Tait A."/>
            <person name="Berriman M."/>
            <person name="Allred D.R."/>
            <person name="Pain A."/>
        </authorList>
    </citation>
    <scope>NUCLEOTIDE SEQUENCE</scope>
    <source>
        <strain evidence="2">1802A</strain>
    </source>
</reference>
<keyword evidence="3" id="KW-1185">Reference proteome</keyword>
<feature type="region of interest" description="Disordered" evidence="1">
    <location>
        <begin position="1"/>
        <end position="27"/>
    </location>
</feature>
<feature type="region of interest" description="Disordered" evidence="1">
    <location>
        <begin position="137"/>
        <end position="158"/>
    </location>
</feature>
<feature type="region of interest" description="Disordered" evidence="1">
    <location>
        <begin position="46"/>
        <end position="69"/>
    </location>
</feature>
<comment type="caution">
    <text evidence="2">The sequence shown here is derived from an EMBL/GenBank/DDBJ whole genome shotgun (WGS) entry which is preliminary data.</text>
</comment>
<feature type="compositionally biased region" description="Basic and acidic residues" evidence="1">
    <location>
        <begin position="146"/>
        <end position="158"/>
    </location>
</feature>
<protein>
    <submittedName>
        <fullName evidence="2">Uncharacterized protein</fullName>
    </submittedName>
</protein>
<dbReference type="Proteomes" id="UP001195914">
    <property type="component" value="Unassembled WGS sequence"/>
</dbReference>
<sequence>MAEVLSPSSVLARADNTPTASPVEGKPSTRVFQICSKDHITAECASKKNAAEPTKDSTTATDDLPEGWVRQGNGLMLDVPITPRMRASNSTKIHEPHFNFTKDVDTPHVKQLQANLIQIDRDAVRKMRRNQGVMIKASRPSSDARNGTDCHDAVCTDA</sequence>
<feature type="compositionally biased region" description="Basic and acidic residues" evidence="1">
    <location>
        <begin position="46"/>
        <end position="55"/>
    </location>
</feature>
<name>A0AAD9GLR4_BABDI</name>